<comment type="caution">
    <text evidence="6">The sequence shown here is derived from an EMBL/GenBank/DDBJ whole genome shotgun (WGS) entry which is preliminary data.</text>
</comment>
<evidence type="ECO:0000256" key="3">
    <source>
        <dbReference type="ARBA" id="ARBA00022741"/>
    </source>
</evidence>
<name>A0ABQ4MT71_9BACL</name>
<evidence type="ECO:0000256" key="4">
    <source>
        <dbReference type="ARBA" id="ARBA00022840"/>
    </source>
</evidence>
<dbReference type="InterPro" id="IPR003439">
    <property type="entry name" value="ABC_transporter-like_ATP-bd"/>
</dbReference>
<accession>A0ABQ4MT71</accession>
<evidence type="ECO:0000313" key="6">
    <source>
        <dbReference type="EMBL" id="GIP59131.1"/>
    </source>
</evidence>
<keyword evidence="4 6" id="KW-0067">ATP-binding</keyword>
<comment type="similarity">
    <text evidence="1">Belongs to the ABC transporter superfamily.</text>
</comment>
<dbReference type="PROSITE" id="PS00211">
    <property type="entry name" value="ABC_TRANSPORTER_1"/>
    <property type="match status" value="1"/>
</dbReference>
<dbReference type="InterPro" id="IPR013563">
    <property type="entry name" value="Oligopep_ABC_C"/>
</dbReference>
<keyword evidence="2" id="KW-0813">Transport</keyword>
<feature type="domain" description="ABC transporter" evidence="5">
    <location>
        <begin position="6"/>
        <end position="254"/>
    </location>
</feature>
<dbReference type="InterPro" id="IPR027417">
    <property type="entry name" value="P-loop_NTPase"/>
</dbReference>
<evidence type="ECO:0000313" key="7">
    <source>
        <dbReference type="Proteomes" id="UP000681290"/>
    </source>
</evidence>
<dbReference type="SUPFAM" id="SSF52540">
    <property type="entry name" value="P-loop containing nucleoside triphosphate hydrolases"/>
    <property type="match status" value="1"/>
</dbReference>
<dbReference type="PROSITE" id="PS50893">
    <property type="entry name" value="ABC_TRANSPORTER_2"/>
    <property type="match status" value="1"/>
</dbReference>
<dbReference type="InterPro" id="IPR017871">
    <property type="entry name" value="ABC_transporter-like_CS"/>
</dbReference>
<dbReference type="EMBL" id="BOSM01000004">
    <property type="protein sequence ID" value="GIP59131.1"/>
    <property type="molecule type" value="Genomic_DNA"/>
</dbReference>
<dbReference type="CDD" id="cd03257">
    <property type="entry name" value="ABC_NikE_OppD_transporters"/>
    <property type="match status" value="1"/>
</dbReference>
<dbReference type="SMART" id="SM00382">
    <property type="entry name" value="AAA"/>
    <property type="match status" value="1"/>
</dbReference>
<dbReference type="Gene3D" id="3.40.50.300">
    <property type="entry name" value="P-loop containing nucleotide triphosphate hydrolases"/>
    <property type="match status" value="1"/>
</dbReference>
<dbReference type="RefSeq" id="WP_213591773.1">
    <property type="nucleotide sequence ID" value="NZ_BOSM01000004.1"/>
</dbReference>
<evidence type="ECO:0000256" key="2">
    <source>
        <dbReference type="ARBA" id="ARBA00022448"/>
    </source>
</evidence>
<reference evidence="6 7" key="1">
    <citation type="submission" date="2021-03" db="EMBL/GenBank/DDBJ databases">
        <title>Antimicrobial resistance genes in bacteria isolated from Japanese honey, and their potential for conferring macrolide and lincosamide resistance in the American foulbrood pathogen Paenibacillus larvae.</title>
        <authorList>
            <person name="Okamoto M."/>
            <person name="Kumagai M."/>
            <person name="Kanamori H."/>
            <person name="Takamatsu D."/>
        </authorList>
    </citation>
    <scope>NUCLEOTIDE SEQUENCE [LARGE SCALE GENOMIC DNA]</scope>
    <source>
        <strain evidence="6 7">J15TS10</strain>
    </source>
</reference>
<keyword evidence="3" id="KW-0547">Nucleotide-binding</keyword>
<dbReference type="InterPro" id="IPR050319">
    <property type="entry name" value="ABC_transp_ATP-bind"/>
</dbReference>
<protein>
    <submittedName>
        <fullName evidence="6">Peptide ABC transporter ATP-binding protein</fullName>
    </submittedName>
</protein>
<proteinExistence type="inferred from homology"/>
<dbReference type="GO" id="GO:0005524">
    <property type="term" value="F:ATP binding"/>
    <property type="evidence" value="ECO:0007669"/>
    <property type="project" value="UniProtKB-KW"/>
</dbReference>
<evidence type="ECO:0000256" key="1">
    <source>
        <dbReference type="ARBA" id="ARBA00005417"/>
    </source>
</evidence>
<dbReference type="InterPro" id="IPR003593">
    <property type="entry name" value="AAA+_ATPase"/>
</dbReference>
<sequence>MALLEVRDLKVYFPVYGGVFRRVIDRVKAVDGVSLSIEPGQTYGLVGESGSGKTTTGRAIIGLNPVTAGQILFQGEDIGKGMRRSRSKFRRDIQMIFQDPYSSLNPKKRVLDIVAEPLRNFERLSAGEEKRRVQELLTQVGLSAETIHKYPHEFSGGQRQRIGIARAIALKPKLIIADEPVSSLDVSVQAQVLNFMQDIQKELNLTYLFISHDLGIIRHMCDYIGIMYKGRHVEQGTTRDIFENPQHIYTKRLLAAIPDLDPRQREKRQRLRQTIRLEYEEAYSRYFDQEGLAYDLKPLSTTHFAALPERG</sequence>
<dbReference type="PANTHER" id="PTHR43776">
    <property type="entry name" value="TRANSPORT ATP-BINDING PROTEIN"/>
    <property type="match status" value="1"/>
</dbReference>
<dbReference type="Pfam" id="PF08352">
    <property type="entry name" value="oligo_HPY"/>
    <property type="match status" value="1"/>
</dbReference>
<organism evidence="6 7">
    <name type="scientific">Paenibacillus woosongensis</name>
    <dbReference type="NCBI Taxonomy" id="307580"/>
    <lineage>
        <taxon>Bacteria</taxon>
        <taxon>Bacillati</taxon>
        <taxon>Bacillota</taxon>
        <taxon>Bacilli</taxon>
        <taxon>Bacillales</taxon>
        <taxon>Paenibacillaceae</taxon>
        <taxon>Paenibacillus</taxon>
    </lineage>
</organism>
<evidence type="ECO:0000259" key="5">
    <source>
        <dbReference type="PROSITE" id="PS50893"/>
    </source>
</evidence>
<dbReference type="Pfam" id="PF00005">
    <property type="entry name" value="ABC_tran"/>
    <property type="match status" value="1"/>
</dbReference>
<gene>
    <name evidence="6" type="primary">oppF</name>
    <name evidence="6" type="ORF">J15TS10_29450</name>
</gene>
<dbReference type="Proteomes" id="UP000681290">
    <property type="component" value="Unassembled WGS sequence"/>
</dbReference>
<keyword evidence="7" id="KW-1185">Reference proteome</keyword>